<evidence type="ECO:0000313" key="2">
    <source>
        <dbReference type="Proteomes" id="UP000316621"/>
    </source>
</evidence>
<dbReference type="Proteomes" id="UP000316621">
    <property type="component" value="Chromosome 11"/>
</dbReference>
<name>A0A4Y7LBE1_PAPSO</name>
<proteinExistence type="predicted"/>
<dbReference type="Gramene" id="RZC82327">
    <property type="protein sequence ID" value="RZC82327"/>
    <property type="gene ID" value="C5167_045113"/>
</dbReference>
<keyword evidence="2" id="KW-1185">Reference proteome</keyword>
<dbReference type="AlphaFoldDB" id="A0A4Y7LBE1"/>
<dbReference type="EMBL" id="CM010725">
    <property type="protein sequence ID" value="RZC82327.1"/>
    <property type="molecule type" value="Genomic_DNA"/>
</dbReference>
<reference evidence="1 2" key="1">
    <citation type="journal article" date="2018" name="Science">
        <title>The opium poppy genome and morphinan production.</title>
        <authorList>
            <person name="Guo L."/>
            <person name="Winzer T."/>
            <person name="Yang X."/>
            <person name="Li Y."/>
            <person name="Ning Z."/>
            <person name="He Z."/>
            <person name="Teodor R."/>
            <person name="Lu Y."/>
            <person name="Bowser T.A."/>
            <person name="Graham I.A."/>
            <person name="Ye K."/>
        </authorList>
    </citation>
    <scope>NUCLEOTIDE SEQUENCE [LARGE SCALE GENOMIC DNA]</scope>
    <source>
        <strain evidence="2">cv. HN1</strain>
        <tissue evidence="1">Leaves</tissue>
    </source>
</reference>
<gene>
    <name evidence="1" type="ORF">C5167_045113</name>
</gene>
<protein>
    <submittedName>
        <fullName evidence="1">Uncharacterized protein</fullName>
    </submittedName>
</protein>
<evidence type="ECO:0000313" key="1">
    <source>
        <dbReference type="EMBL" id="RZC82327.1"/>
    </source>
</evidence>
<accession>A0A4Y7LBE1</accession>
<organism evidence="1 2">
    <name type="scientific">Papaver somniferum</name>
    <name type="common">Opium poppy</name>
    <dbReference type="NCBI Taxonomy" id="3469"/>
    <lineage>
        <taxon>Eukaryota</taxon>
        <taxon>Viridiplantae</taxon>
        <taxon>Streptophyta</taxon>
        <taxon>Embryophyta</taxon>
        <taxon>Tracheophyta</taxon>
        <taxon>Spermatophyta</taxon>
        <taxon>Magnoliopsida</taxon>
        <taxon>Ranunculales</taxon>
        <taxon>Papaveraceae</taxon>
        <taxon>Papaveroideae</taxon>
        <taxon>Papaver</taxon>
    </lineage>
</organism>
<sequence length="204" mass="22483">MHLLLVRDSEKTADKKLPCALQISIMSFVMSKPGGIPLYVDGHGHYVLNSAPKDDHHGIIGSNMPKLDCGTNLDQEAYGCCPIGVTVYQMVGISCIWTSTMATSCTCNSTGYVLVLIFSFVKIMAPYAQQQHGKLVDKKNWLMEDLVIVGVTSGASSQDKKTKDGCRWYCYGWIGSLHPVIVPREEKESEVPCTIYIFCSSEYG</sequence>